<proteinExistence type="predicted"/>
<name>A0AAW1LV46_POPJA</name>
<accession>A0AAW1LV46</accession>
<organism evidence="1 2">
    <name type="scientific">Popillia japonica</name>
    <name type="common">Japanese beetle</name>
    <dbReference type="NCBI Taxonomy" id="7064"/>
    <lineage>
        <taxon>Eukaryota</taxon>
        <taxon>Metazoa</taxon>
        <taxon>Ecdysozoa</taxon>
        <taxon>Arthropoda</taxon>
        <taxon>Hexapoda</taxon>
        <taxon>Insecta</taxon>
        <taxon>Pterygota</taxon>
        <taxon>Neoptera</taxon>
        <taxon>Endopterygota</taxon>
        <taxon>Coleoptera</taxon>
        <taxon>Polyphaga</taxon>
        <taxon>Scarabaeiformia</taxon>
        <taxon>Scarabaeidae</taxon>
        <taxon>Rutelinae</taxon>
        <taxon>Popillia</taxon>
    </lineage>
</organism>
<protein>
    <recommendedName>
        <fullName evidence="3">Secreted protein</fullName>
    </recommendedName>
</protein>
<reference evidence="1 2" key="1">
    <citation type="journal article" date="2024" name="BMC Genomics">
        <title>De novo assembly and annotation of Popillia japonica's genome with initial clues to its potential as an invasive pest.</title>
        <authorList>
            <person name="Cucini C."/>
            <person name="Boschi S."/>
            <person name="Funari R."/>
            <person name="Cardaioli E."/>
            <person name="Iannotti N."/>
            <person name="Marturano G."/>
            <person name="Paoli F."/>
            <person name="Bruttini M."/>
            <person name="Carapelli A."/>
            <person name="Frati F."/>
            <person name="Nardi F."/>
        </authorList>
    </citation>
    <scope>NUCLEOTIDE SEQUENCE [LARGE SCALE GENOMIC DNA]</scope>
    <source>
        <strain evidence="1">DMR45628</strain>
    </source>
</reference>
<dbReference type="AlphaFoldDB" id="A0AAW1LV46"/>
<evidence type="ECO:0008006" key="3">
    <source>
        <dbReference type="Google" id="ProtNLM"/>
    </source>
</evidence>
<gene>
    <name evidence="1" type="ORF">QE152_g10485</name>
</gene>
<dbReference type="EMBL" id="JASPKY010000096">
    <property type="protein sequence ID" value="KAK9737715.1"/>
    <property type="molecule type" value="Genomic_DNA"/>
</dbReference>
<keyword evidence="2" id="KW-1185">Reference proteome</keyword>
<evidence type="ECO:0000313" key="2">
    <source>
        <dbReference type="Proteomes" id="UP001458880"/>
    </source>
</evidence>
<sequence>MGLDSSGWCVTMRAAILWLYIVHVKRLRAVALGSAREMFLLIGPSSTVARIRRSISGGSEFLLIGPSSTVARIRRSISGGSELRLTILLRRA</sequence>
<dbReference type="Proteomes" id="UP001458880">
    <property type="component" value="Unassembled WGS sequence"/>
</dbReference>
<evidence type="ECO:0000313" key="1">
    <source>
        <dbReference type="EMBL" id="KAK9737715.1"/>
    </source>
</evidence>
<comment type="caution">
    <text evidence="1">The sequence shown here is derived from an EMBL/GenBank/DDBJ whole genome shotgun (WGS) entry which is preliminary data.</text>
</comment>